<proteinExistence type="predicted"/>
<dbReference type="EMBL" id="MH795128">
    <property type="protein sequence ID" value="AYO28061.1"/>
    <property type="molecule type" value="Genomic_DNA"/>
</dbReference>
<reference evidence="1" key="1">
    <citation type="submission" date="2018-08" db="EMBL/GenBank/DDBJ databases">
        <title>Comparative Plastid Genomics of Synurophyceae: Evolutionary Evidence of Lateral Gene Transfer and Inverted Repeat Dynamics.</title>
        <authorList>
            <person name="Kim J.I."/>
            <person name="Shin H."/>
            <person name="Skaloud P."/>
            <person name="Jung J."/>
            <person name="Yoon H.S."/>
            <person name="Archibald J.M."/>
            <person name="Shin W."/>
        </authorList>
    </citation>
    <scope>NUCLEOTIDE SEQUENCE</scope>
    <source>
        <strain evidence="1">S114.C7</strain>
    </source>
</reference>
<protein>
    <submittedName>
        <fullName evidence="1">ATP synthase CF1 epsilon subunit</fullName>
    </submittedName>
</protein>
<gene>
    <name evidence="1" type="primary">atpE</name>
</gene>
<organism evidence="1">
    <name type="scientific">Synura petersenii</name>
    <dbReference type="NCBI Taxonomy" id="52555"/>
    <lineage>
        <taxon>Eukaryota</taxon>
        <taxon>Sar</taxon>
        <taxon>Stramenopiles</taxon>
        <taxon>Ochrophyta</taxon>
        <taxon>Synurophyceae</taxon>
        <taxon>Synurales</taxon>
        <taxon>Mallomonadaceae</taxon>
        <taxon>Synura</taxon>
    </lineage>
</organism>
<dbReference type="AlphaFoldDB" id="A0A3G2QYN9"/>
<keyword evidence="1" id="KW-0934">Plastid</keyword>
<geneLocation type="plastid" evidence="1"/>
<sequence>MLFFLATPESSIIETKTSKIRVHLSSGVAEIFENHQDLMGKIDNDFIEFETNFDNKSEIGRYLLHLGVFVVSTKNSIMKEPQSTETAVYVYAKRVFEISSKNKSSLDSISKEYESKRILLEEEEQKEAEKVEQKPGSTPAIINTYSNLFLLKEEVNFLKKIIVVMKEVK</sequence>
<accession>A0A3G2QYN9</accession>
<name>A0A3G2QYN9_9STRA</name>
<evidence type="ECO:0000313" key="1">
    <source>
        <dbReference type="EMBL" id="AYO28061.1"/>
    </source>
</evidence>